<keyword evidence="3" id="KW-1133">Transmembrane helix</keyword>
<keyword evidence="6" id="KW-0325">Glycoprotein</keyword>
<feature type="compositionally biased region" description="Basic and acidic residues" evidence="8">
    <location>
        <begin position="466"/>
        <end position="478"/>
    </location>
</feature>
<dbReference type="InterPro" id="IPR001245">
    <property type="entry name" value="Ser-Thr/Tyr_kinase_cat_dom"/>
</dbReference>
<dbReference type="Pfam" id="PF07714">
    <property type="entry name" value="PK_Tyr_Ser-Thr"/>
    <property type="match status" value="1"/>
</dbReference>
<reference evidence="12" key="1">
    <citation type="journal article" date="2017" name="bioRxiv">
        <title>Comparative analysis of the genomes of Stylophora pistillata and Acropora digitifera provides evidence for extensive differences between species of corals.</title>
        <authorList>
            <person name="Voolstra C.R."/>
            <person name="Li Y."/>
            <person name="Liew Y.J."/>
            <person name="Baumgarten S."/>
            <person name="Zoccola D."/>
            <person name="Flot J.-F."/>
            <person name="Tambutte S."/>
            <person name="Allemand D."/>
            <person name="Aranda M."/>
        </authorList>
    </citation>
    <scope>NUCLEOTIDE SEQUENCE [LARGE SCALE GENOMIC DNA]</scope>
</reference>
<evidence type="ECO:0000256" key="2">
    <source>
        <dbReference type="ARBA" id="ARBA00022692"/>
    </source>
</evidence>
<dbReference type="SUPFAM" id="SSF56112">
    <property type="entry name" value="Protein kinase-like (PK-like)"/>
    <property type="match status" value="1"/>
</dbReference>
<proteinExistence type="predicted"/>
<keyword evidence="11" id="KW-0675">Receptor</keyword>
<dbReference type="SMART" id="SM00219">
    <property type="entry name" value="TyrKc"/>
    <property type="match status" value="1"/>
</dbReference>
<dbReference type="PROSITE" id="PS50011">
    <property type="entry name" value="PROTEIN_KINASE_DOM"/>
    <property type="match status" value="1"/>
</dbReference>
<evidence type="ECO:0000256" key="4">
    <source>
        <dbReference type="ARBA" id="ARBA00023136"/>
    </source>
</evidence>
<comment type="caution">
    <text evidence="11">The sequence shown here is derived from an EMBL/GenBank/DDBJ whole genome shotgun (WGS) entry which is preliminary data.</text>
</comment>
<feature type="domain" description="Protein kinase" evidence="9">
    <location>
        <begin position="225"/>
        <end position="468"/>
    </location>
</feature>
<organism evidence="11 12">
    <name type="scientific">Stylophora pistillata</name>
    <name type="common">Smooth cauliflower coral</name>
    <dbReference type="NCBI Taxonomy" id="50429"/>
    <lineage>
        <taxon>Eukaryota</taxon>
        <taxon>Metazoa</taxon>
        <taxon>Cnidaria</taxon>
        <taxon>Anthozoa</taxon>
        <taxon>Hexacorallia</taxon>
        <taxon>Scleractinia</taxon>
        <taxon>Astrocoeniina</taxon>
        <taxon>Pocilloporidae</taxon>
        <taxon>Stylophora</taxon>
    </lineage>
</organism>
<dbReference type="InterPro" id="IPR003598">
    <property type="entry name" value="Ig_sub2"/>
</dbReference>
<evidence type="ECO:0000259" key="10">
    <source>
        <dbReference type="PROSITE" id="PS50835"/>
    </source>
</evidence>
<evidence type="ECO:0000256" key="7">
    <source>
        <dbReference type="ARBA" id="ARBA00023319"/>
    </source>
</evidence>
<protein>
    <submittedName>
        <fullName evidence="11">Proto-oncogene tyrosine-protein kinase receptor Ret</fullName>
    </submittedName>
</protein>
<dbReference type="OrthoDB" id="206748at2759"/>
<evidence type="ECO:0000256" key="3">
    <source>
        <dbReference type="ARBA" id="ARBA00022989"/>
    </source>
</evidence>
<dbReference type="PROSITE" id="PS50835">
    <property type="entry name" value="IG_LIKE"/>
    <property type="match status" value="1"/>
</dbReference>
<keyword evidence="7" id="KW-0393">Immunoglobulin domain</keyword>
<dbReference type="EMBL" id="LSMT01000189">
    <property type="protein sequence ID" value="PFX24017.1"/>
    <property type="molecule type" value="Genomic_DNA"/>
</dbReference>
<sequence length="558" mass="62672">MIRNFSLRQRLHLLVELLYDPPAMEQVLIATVIEGADLTKECSVTAGTPPLTVFWENVNSGQVIPGKLLNITNITRCQKEHRCIANNSCGSVWTTMFIYVQYKPAATYSSATIRLKSGEDRSIDCPVDIGNPPAVITWYKGNHTNCNKIATRSTSKVQNASSSDDGRYTCFAKNALGNTTINLLLPVVKPVLSAVSTPFETTPAGADYAPLCPLTRSWENPRVHVTIENIIGKGSFGQVAKGTAVGLRGKPETTTMGIKMLKSNAAESDERDLMKELETMKQLKPHSYVIKLMPLVLQSLLVLIEYVPFGDLLSYLRKSRGLNDTYYKDPDIKPQNNLTSQQLMKLAWQIAEGMTYLSSKSIIHRDLAARNELVGQKETCKVTDFGMASEVQDEIFMNERVRWSYGVVLYEIFTLDHLKNTRYQIIMKCWKNDPDARPTFTELKNQLKDMETQHKPSAKTPIARRSRLEEDHQNSEKRQNLKIGYYLDYERNRRKPDTNGSNARKSDGIRDGKNFTCYRCGGMDGHCLDVCAAADQHVYVGQAVVCKHGGFIGVVRHT</sequence>
<feature type="domain" description="Ig-like" evidence="10">
    <location>
        <begin position="104"/>
        <end position="182"/>
    </location>
</feature>
<dbReference type="InterPro" id="IPR020635">
    <property type="entry name" value="Tyr_kinase_cat_dom"/>
</dbReference>
<dbReference type="GO" id="GO:0004714">
    <property type="term" value="F:transmembrane receptor protein tyrosine kinase activity"/>
    <property type="evidence" value="ECO:0007669"/>
    <property type="project" value="TreeGrafter"/>
</dbReference>
<accession>A0A2B4S5Z3</accession>
<dbReference type="GO" id="GO:0005524">
    <property type="term" value="F:ATP binding"/>
    <property type="evidence" value="ECO:0007669"/>
    <property type="project" value="InterPro"/>
</dbReference>
<dbReference type="InterPro" id="IPR000719">
    <property type="entry name" value="Prot_kinase_dom"/>
</dbReference>
<dbReference type="InterPro" id="IPR011009">
    <property type="entry name" value="Kinase-like_dom_sf"/>
</dbReference>
<dbReference type="GO" id="GO:0005886">
    <property type="term" value="C:plasma membrane"/>
    <property type="evidence" value="ECO:0007669"/>
    <property type="project" value="TreeGrafter"/>
</dbReference>
<dbReference type="AlphaFoldDB" id="A0A2B4S5Z3"/>
<evidence type="ECO:0000259" key="9">
    <source>
        <dbReference type="PROSITE" id="PS50011"/>
    </source>
</evidence>
<dbReference type="Gene3D" id="2.60.40.10">
    <property type="entry name" value="Immunoglobulins"/>
    <property type="match status" value="2"/>
</dbReference>
<feature type="region of interest" description="Disordered" evidence="8">
    <location>
        <begin position="448"/>
        <end position="478"/>
    </location>
</feature>
<dbReference type="GO" id="GO:0043235">
    <property type="term" value="C:receptor complex"/>
    <property type="evidence" value="ECO:0007669"/>
    <property type="project" value="TreeGrafter"/>
</dbReference>
<keyword evidence="11" id="KW-0418">Kinase</keyword>
<keyword evidence="12" id="KW-1185">Reference proteome</keyword>
<dbReference type="Gene3D" id="3.30.200.20">
    <property type="entry name" value="Phosphorylase Kinase, domain 1"/>
    <property type="match status" value="1"/>
</dbReference>
<dbReference type="InterPro" id="IPR007110">
    <property type="entry name" value="Ig-like_dom"/>
</dbReference>
<keyword evidence="2" id="KW-0812">Transmembrane</keyword>
<evidence type="ECO:0000313" key="12">
    <source>
        <dbReference type="Proteomes" id="UP000225706"/>
    </source>
</evidence>
<evidence type="ECO:0000313" key="11">
    <source>
        <dbReference type="EMBL" id="PFX24017.1"/>
    </source>
</evidence>
<evidence type="ECO:0000256" key="5">
    <source>
        <dbReference type="ARBA" id="ARBA00023157"/>
    </source>
</evidence>
<dbReference type="PANTHER" id="PTHR24416:SF617">
    <property type="entry name" value="RET ONCOGENE, ISOFORM A"/>
    <property type="match status" value="1"/>
</dbReference>
<evidence type="ECO:0000256" key="6">
    <source>
        <dbReference type="ARBA" id="ARBA00023180"/>
    </source>
</evidence>
<dbReference type="SMART" id="SM00408">
    <property type="entry name" value="IGc2"/>
    <property type="match status" value="1"/>
</dbReference>
<evidence type="ECO:0000256" key="8">
    <source>
        <dbReference type="SAM" id="MobiDB-lite"/>
    </source>
</evidence>
<comment type="subcellular location">
    <subcellularLocation>
        <location evidence="1">Membrane</location>
        <topology evidence="1">Single-pass membrane protein</topology>
    </subcellularLocation>
</comment>
<evidence type="ECO:0000256" key="1">
    <source>
        <dbReference type="ARBA" id="ARBA00004167"/>
    </source>
</evidence>
<dbReference type="SMART" id="SM00220">
    <property type="entry name" value="S_TKc"/>
    <property type="match status" value="1"/>
</dbReference>
<dbReference type="SUPFAM" id="SSF48726">
    <property type="entry name" value="Immunoglobulin"/>
    <property type="match status" value="2"/>
</dbReference>
<dbReference type="PANTHER" id="PTHR24416">
    <property type="entry name" value="TYROSINE-PROTEIN KINASE RECEPTOR"/>
    <property type="match status" value="1"/>
</dbReference>
<gene>
    <name evidence="11" type="primary">RET</name>
    <name evidence="11" type="ORF">AWC38_SpisGene11408</name>
</gene>
<dbReference type="Proteomes" id="UP000225706">
    <property type="component" value="Unassembled WGS sequence"/>
</dbReference>
<dbReference type="InterPro" id="IPR036179">
    <property type="entry name" value="Ig-like_dom_sf"/>
</dbReference>
<keyword evidence="4" id="KW-0472">Membrane</keyword>
<dbReference type="Pfam" id="PF13927">
    <property type="entry name" value="Ig_3"/>
    <property type="match status" value="1"/>
</dbReference>
<keyword evidence="5" id="KW-1015">Disulfide bond</keyword>
<dbReference type="GO" id="GO:0007169">
    <property type="term" value="P:cell surface receptor protein tyrosine kinase signaling pathway"/>
    <property type="evidence" value="ECO:0007669"/>
    <property type="project" value="TreeGrafter"/>
</dbReference>
<dbReference type="InterPro" id="IPR013783">
    <property type="entry name" value="Ig-like_fold"/>
</dbReference>
<name>A0A2B4S5Z3_STYPI</name>
<dbReference type="InterPro" id="IPR003599">
    <property type="entry name" value="Ig_sub"/>
</dbReference>
<dbReference type="SMART" id="SM00409">
    <property type="entry name" value="IG"/>
    <property type="match status" value="2"/>
</dbReference>
<keyword evidence="11" id="KW-0808">Transferase</keyword>
<dbReference type="Gene3D" id="1.10.510.10">
    <property type="entry name" value="Transferase(Phosphotransferase) domain 1"/>
    <property type="match status" value="2"/>
</dbReference>
<dbReference type="InterPro" id="IPR050122">
    <property type="entry name" value="RTK"/>
</dbReference>